<dbReference type="InterPro" id="IPR017642">
    <property type="entry name" value="DNA_S_mod_DndB"/>
</dbReference>
<dbReference type="NCBIfam" id="TIGR03187">
    <property type="entry name" value="DGQHR"/>
    <property type="match status" value="1"/>
</dbReference>
<accession>A0AA47JNB0</accession>
<name>A0AA47JNB0_VIBPH</name>
<organism evidence="2 3">
    <name type="scientific">Vibrio parahaemolyticus</name>
    <dbReference type="NCBI Taxonomy" id="670"/>
    <lineage>
        <taxon>Bacteria</taxon>
        <taxon>Pseudomonadati</taxon>
        <taxon>Pseudomonadota</taxon>
        <taxon>Gammaproteobacteria</taxon>
        <taxon>Vibrionales</taxon>
        <taxon>Vibrionaceae</taxon>
        <taxon>Vibrio</taxon>
    </lineage>
</organism>
<sequence length="393" mass="43902">MSIDKNFAYSLPCTVGKQFKPFHLVNVPASVLVSLLNIDNKGSVLKRSQREVNMKRAKDFAKYLVNNYKRFYIIPTIIGVVVSKKDKKPEFEEVMEGARVGLLHISMDSSIKLFDGQHRSVGIDFALEMLCDELAELGFDLENVDVPIMLYTNLTLKERQLGFCDINQNLAKPQQSISDAFNTRDPLPCLARYITENCVAFKDLVDMEHNTITKKSEKYFPLKAIKDINQILLGLSKEVKEISDSKYQLANEFWTTVSRAMGWGGLAFSDTSAEEFRNTCILTHVATLKAIAVAGNIAMNHYGSLEAVQWDKLEELNYSRDLGTSDFTGRIIDDKSGNMSVNKTSIDLAANKLLTTLGVPLSEARQKLEDQYFGSQSMSDDSGDIDGATEQAA</sequence>
<keyword evidence="2" id="KW-0614">Plasmid</keyword>
<dbReference type="AlphaFoldDB" id="A0AA47JNB0"/>
<evidence type="ECO:0000313" key="3">
    <source>
        <dbReference type="Proteomes" id="UP001156560"/>
    </source>
</evidence>
<dbReference type="InterPro" id="IPR017601">
    <property type="entry name" value="DGQHR-contain_dom"/>
</dbReference>
<dbReference type="CDD" id="cd16412">
    <property type="entry name" value="dndB"/>
    <property type="match status" value="1"/>
</dbReference>
<dbReference type="RefSeq" id="WP_025767162.1">
    <property type="nucleotide sequence ID" value="NZ_CP114196.1"/>
</dbReference>
<dbReference type="EMBL" id="CP114196">
    <property type="protein sequence ID" value="WAT93762.1"/>
    <property type="molecule type" value="Genomic_DNA"/>
</dbReference>
<dbReference type="Proteomes" id="UP001156560">
    <property type="component" value="Plasmid pHLA"/>
</dbReference>
<feature type="region of interest" description="Disordered" evidence="1">
    <location>
        <begin position="372"/>
        <end position="393"/>
    </location>
</feature>
<reference evidence="2" key="1">
    <citation type="submission" date="2022-12" db="EMBL/GenBank/DDBJ databases">
        <title>Vibrio parahaemolyticus become highly virulent by producing novel Tc toxins.</title>
        <authorList>
            <person name="Yang F."/>
            <person name="You Y."/>
            <person name="Lai Q."/>
            <person name="Xu L."/>
            <person name="Li F."/>
        </authorList>
    </citation>
    <scope>NUCLEOTIDE SEQUENCE</scope>
    <source>
        <strain evidence="2">Vp-HL-202005</strain>
        <plasmid evidence="2">pHLA</plasmid>
    </source>
</reference>
<protein>
    <submittedName>
        <fullName evidence="2">DGQHR domain-containing protein</fullName>
    </submittedName>
</protein>
<gene>
    <name evidence="2" type="ORF">O1Q84_25920</name>
</gene>
<proteinExistence type="predicted"/>
<evidence type="ECO:0000256" key="1">
    <source>
        <dbReference type="SAM" id="MobiDB-lite"/>
    </source>
</evidence>
<dbReference type="Pfam" id="PF14072">
    <property type="entry name" value="DndB"/>
    <property type="match status" value="1"/>
</dbReference>
<geneLocation type="plasmid" evidence="2 3">
    <name>pHLA</name>
</geneLocation>
<evidence type="ECO:0000313" key="2">
    <source>
        <dbReference type="EMBL" id="WAT93762.1"/>
    </source>
</evidence>